<evidence type="ECO:0000256" key="2">
    <source>
        <dbReference type="ARBA" id="ARBA00010742"/>
    </source>
</evidence>
<dbReference type="SUPFAM" id="SSF53850">
    <property type="entry name" value="Periplasmic binding protein-like II"/>
    <property type="match status" value="1"/>
</dbReference>
<keyword evidence="8" id="KW-1185">Reference proteome</keyword>
<evidence type="ECO:0000256" key="4">
    <source>
        <dbReference type="SAM" id="SignalP"/>
    </source>
</evidence>
<dbReference type="Proteomes" id="UP000831485">
    <property type="component" value="Chromosome"/>
</dbReference>
<proteinExistence type="inferred from homology"/>
<gene>
    <name evidence="5" type="ORF">GMPD_21740</name>
    <name evidence="6" type="ORF">M1B72_12520</name>
</gene>
<comment type="subcellular location">
    <subcellularLocation>
        <location evidence="1">Periplasm</location>
    </subcellularLocation>
</comment>
<organism evidence="5 7">
    <name type="scientific">Geomonas paludis</name>
    <dbReference type="NCBI Taxonomy" id="2740185"/>
    <lineage>
        <taxon>Bacteria</taxon>
        <taxon>Pseudomonadati</taxon>
        <taxon>Thermodesulfobacteriota</taxon>
        <taxon>Desulfuromonadia</taxon>
        <taxon>Geobacterales</taxon>
        <taxon>Geobacteraceae</taxon>
        <taxon>Geomonas</taxon>
    </lineage>
</organism>
<evidence type="ECO:0000313" key="6">
    <source>
        <dbReference type="EMBL" id="UPU34273.1"/>
    </source>
</evidence>
<dbReference type="CDD" id="cd01008">
    <property type="entry name" value="PBP2_NrtA_SsuA_CpmA_like"/>
    <property type="match status" value="1"/>
</dbReference>
<dbReference type="GO" id="GO:0042597">
    <property type="term" value="C:periplasmic space"/>
    <property type="evidence" value="ECO:0007669"/>
    <property type="project" value="UniProtKB-SubCell"/>
</dbReference>
<evidence type="ECO:0000256" key="1">
    <source>
        <dbReference type="ARBA" id="ARBA00004418"/>
    </source>
</evidence>
<feature type="signal peptide" evidence="4">
    <location>
        <begin position="1"/>
        <end position="22"/>
    </location>
</feature>
<dbReference type="Proteomes" id="UP000568888">
    <property type="component" value="Unassembled WGS sequence"/>
</dbReference>
<dbReference type="GO" id="GO:0042918">
    <property type="term" value="P:alkanesulfonate transmembrane transport"/>
    <property type="evidence" value="ECO:0007669"/>
    <property type="project" value="TreeGrafter"/>
</dbReference>
<name>A0A6V8MVP4_9BACT</name>
<dbReference type="Gene3D" id="3.40.190.10">
    <property type="entry name" value="Periplasmic binding protein-like II"/>
    <property type="match status" value="2"/>
</dbReference>
<dbReference type="PANTHER" id="PTHR30024">
    <property type="entry name" value="ALIPHATIC SULFONATES-BINDING PROTEIN-RELATED"/>
    <property type="match status" value="1"/>
</dbReference>
<dbReference type="EMBL" id="BLXY01000003">
    <property type="protein sequence ID" value="GFO64255.1"/>
    <property type="molecule type" value="Genomic_DNA"/>
</dbReference>
<keyword evidence="5" id="KW-0449">Lipoprotein</keyword>
<evidence type="ECO:0000313" key="8">
    <source>
        <dbReference type="Proteomes" id="UP000831485"/>
    </source>
</evidence>
<reference evidence="7" key="1">
    <citation type="submission" date="2020-06" db="EMBL/GenBank/DDBJ databases">
        <title>Draft genomic sequecing of Geomonas sp. Red736.</title>
        <authorList>
            <person name="Itoh H."/>
            <person name="Xu Z.X."/>
            <person name="Ushijima N."/>
            <person name="Masuda Y."/>
            <person name="Shiratori Y."/>
            <person name="Senoo K."/>
        </authorList>
    </citation>
    <scope>NUCLEOTIDE SEQUENCE [LARGE SCALE GENOMIC DNA]</scope>
    <source>
        <strain evidence="7">Red736</strain>
    </source>
</reference>
<evidence type="ECO:0000256" key="3">
    <source>
        <dbReference type="ARBA" id="ARBA00022729"/>
    </source>
</evidence>
<reference evidence="6" key="3">
    <citation type="submission" date="2022-04" db="EMBL/GenBank/DDBJ databases">
        <authorList>
            <person name="Liu G."/>
        </authorList>
    </citation>
    <scope>NUCLEOTIDE SEQUENCE</scope>
    <source>
        <strain evidence="6">RG22</strain>
    </source>
</reference>
<dbReference type="PANTHER" id="PTHR30024:SF47">
    <property type="entry name" value="TAURINE-BINDING PERIPLASMIC PROTEIN"/>
    <property type="match status" value="1"/>
</dbReference>
<evidence type="ECO:0000313" key="5">
    <source>
        <dbReference type="EMBL" id="GFO64255.1"/>
    </source>
</evidence>
<accession>A0A6V8MVP4</accession>
<protein>
    <submittedName>
        <fullName evidence="5">Lipoprotein</fullName>
    </submittedName>
    <submittedName>
        <fullName evidence="6">NrtA/SsuA/CpmA family ABC transporter substrate-binding protein</fullName>
    </submittedName>
</protein>
<keyword evidence="3 4" id="KW-0732">Signal</keyword>
<dbReference type="RefSeq" id="WP_183347151.1">
    <property type="nucleotide sequence ID" value="NZ_BLXY01000003.1"/>
</dbReference>
<dbReference type="AlphaFoldDB" id="A0A6V8MVP4"/>
<dbReference type="EMBL" id="CP096574">
    <property type="protein sequence ID" value="UPU34273.1"/>
    <property type="molecule type" value="Genomic_DNA"/>
</dbReference>
<reference evidence="5" key="2">
    <citation type="journal article" date="2021" name="Int. J. Syst. Evol. Microbiol.">
        <title>Geomonas silvestris sp. nov., Geomonas paludis sp. nov. and Geomonas limicola sp. nov., isolated from terrestrial environments, and emended description of the genus Geomonas.</title>
        <authorList>
            <person name="Itoh H."/>
            <person name="Xu Z."/>
            <person name="Masuda Y."/>
            <person name="Ushijima N."/>
            <person name="Hayakawa C."/>
            <person name="Shiratori Y."/>
            <person name="Senoo K."/>
        </authorList>
    </citation>
    <scope>NUCLEOTIDE SEQUENCE</scope>
    <source>
        <strain evidence="5">Red736</strain>
    </source>
</reference>
<dbReference type="Pfam" id="PF13379">
    <property type="entry name" value="NMT1_2"/>
    <property type="match status" value="1"/>
</dbReference>
<feature type="chain" id="PRO_5028293369" evidence="4">
    <location>
        <begin position="23"/>
        <end position="377"/>
    </location>
</feature>
<sequence>MRTLIRCLAAILLISVCLCACSREESGAPRPKEQPATDRYAGYNFGGDEVIDLGTQPLTLPEGAVAELMSRDTVLASRLAASGHSLRVHPFFKGKDIAQYLAHGKLKGGIFADMPALTAAATGDFVCVALMKQGFASIVSRKAMLVRGLKGKRVATGVGSAAHFTLLSALQNEGLTEKDIDLVPMEVSEMPQALAEGKIDAFSAWEPTPTLAFAAHREFHLVHKGVSYGFLCLRGDFVRSRPAQARELAAAVARACGWMRIPRDLEQAAGWTAASATSLQGSPYLLTRRAMNNIIRNDLLNVPGAPRIPTALLSEEGLLYQKFTFLKRIGKIPESTPWAKVRDSFDIEMMRQVMAEGDKLALQQFDYRNSDQSDGAK</sequence>
<comment type="similarity">
    <text evidence="2">Belongs to the bacterial solute-binding protein SsuA/TauA family.</text>
</comment>
<evidence type="ECO:0000313" key="7">
    <source>
        <dbReference type="Proteomes" id="UP000568888"/>
    </source>
</evidence>